<accession>A0A3S4RDX5</accession>
<dbReference type="Proteomes" id="UP000266895">
    <property type="component" value="Chromosome"/>
</dbReference>
<protein>
    <submittedName>
        <fullName evidence="1">Uncharacterized protein</fullName>
    </submittedName>
</protein>
<dbReference type="OrthoDB" id="259915at2"/>
<dbReference type="AlphaFoldDB" id="A0A3S4RDX5"/>
<evidence type="ECO:0000313" key="2">
    <source>
        <dbReference type="Proteomes" id="UP000266895"/>
    </source>
</evidence>
<evidence type="ECO:0000313" key="1">
    <source>
        <dbReference type="EMBL" id="VEG25527.1"/>
    </source>
</evidence>
<keyword evidence="2" id="KW-1185">Reference proteome</keyword>
<dbReference type="RefSeq" id="WP_126381091.1">
    <property type="nucleotide sequence ID" value="NZ_LR134350.1"/>
</dbReference>
<gene>
    <name evidence="1" type="ORF">NCTC11636_00080</name>
</gene>
<organism evidence="1 2">
    <name type="scientific">Actinomyces howellii</name>
    <dbReference type="NCBI Taxonomy" id="52771"/>
    <lineage>
        <taxon>Bacteria</taxon>
        <taxon>Bacillati</taxon>
        <taxon>Actinomycetota</taxon>
        <taxon>Actinomycetes</taxon>
        <taxon>Actinomycetales</taxon>
        <taxon>Actinomycetaceae</taxon>
        <taxon>Actinomyces</taxon>
    </lineage>
</organism>
<dbReference type="EMBL" id="LR134350">
    <property type="protein sequence ID" value="VEG25527.1"/>
    <property type="molecule type" value="Genomic_DNA"/>
</dbReference>
<proteinExistence type="predicted"/>
<sequence>MDGMDGMNGTNSYEDVVRAAAREVFPDAQIHVDGITLRLTEANGNRSEFLCSDPERSSRGLLFEERVAMTADYLRRFPADHTPEPETPWDRIMPLVRPSALFLDPRVAGKAILRPMAEHLVEVVGVDHPDTTEVLMRETAGSWGASPEALFRAARENLSRCGYRTSIEPIGATGQGAAFVVSPYGYHPSWLVLPEVFARPIGAVANPVYGLSRQLVFPVTRNEMFVLPESDEEAVDAALCYAEEVYLDDPRAMLPFPLVVEDGRLRAWRQPRTRLGAIAWLLRRRYVRSQYAAQTELLTHALRNDPNPPDPPPVILPVAGEGMQPTAVEVEVGAGELILPEVEYLDLRSPRGRLVVPWARAAAFLGLEHLPGWWPDRWAVGAWPSDEETWAGLAEAQVDPHTLDREVWSVG</sequence>
<reference evidence="1 2" key="1">
    <citation type="submission" date="2018-12" db="EMBL/GenBank/DDBJ databases">
        <authorList>
            <consortium name="Pathogen Informatics"/>
        </authorList>
    </citation>
    <scope>NUCLEOTIDE SEQUENCE [LARGE SCALE GENOMIC DNA]</scope>
    <source>
        <strain evidence="1 2">NCTC11636</strain>
    </source>
</reference>
<name>A0A3S4RDX5_9ACTO</name>
<dbReference type="KEGG" id="ahw:NCTC11636_00080"/>